<evidence type="ECO:0000256" key="1">
    <source>
        <dbReference type="SAM" id="MobiDB-lite"/>
    </source>
</evidence>
<keyword evidence="2" id="KW-0732">Signal</keyword>
<protein>
    <recommendedName>
        <fullName evidence="5">Extracellular membrane protein CFEM domain-containing protein</fullName>
    </recommendedName>
</protein>
<organism evidence="3 4">
    <name type="scientific">Cytospora chrysosperma</name>
    <name type="common">Cytospora canker fungus</name>
    <name type="synonym">Sphaeria chrysosperma</name>
    <dbReference type="NCBI Taxonomy" id="252740"/>
    <lineage>
        <taxon>Eukaryota</taxon>
        <taxon>Fungi</taxon>
        <taxon>Dikarya</taxon>
        <taxon>Ascomycota</taxon>
        <taxon>Pezizomycotina</taxon>
        <taxon>Sordariomycetes</taxon>
        <taxon>Sordariomycetidae</taxon>
        <taxon>Diaporthales</taxon>
        <taxon>Cytosporaceae</taxon>
        <taxon>Cytospora</taxon>
    </lineage>
</organism>
<evidence type="ECO:0000313" key="3">
    <source>
        <dbReference type="EMBL" id="ROV87722.1"/>
    </source>
</evidence>
<keyword evidence="4" id="KW-1185">Reference proteome</keyword>
<comment type="caution">
    <text evidence="3">The sequence shown here is derived from an EMBL/GenBank/DDBJ whole genome shotgun (WGS) entry which is preliminary data.</text>
</comment>
<evidence type="ECO:0000313" key="4">
    <source>
        <dbReference type="Proteomes" id="UP000284375"/>
    </source>
</evidence>
<gene>
    <name evidence="3" type="ORF">VSDG_09740</name>
</gene>
<feature type="signal peptide" evidence="2">
    <location>
        <begin position="1"/>
        <end position="18"/>
    </location>
</feature>
<dbReference type="OrthoDB" id="4575749at2759"/>
<feature type="region of interest" description="Disordered" evidence="1">
    <location>
        <begin position="21"/>
        <end position="44"/>
    </location>
</feature>
<proteinExistence type="predicted"/>
<reference evidence="3 4" key="1">
    <citation type="submission" date="2015-09" db="EMBL/GenBank/DDBJ databases">
        <title>Host preference determinants of Valsa canker pathogens revealed by comparative genomics.</title>
        <authorList>
            <person name="Yin Z."/>
            <person name="Huang L."/>
        </authorList>
    </citation>
    <scope>NUCLEOTIDE SEQUENCE [LARGE SCALE GENOMIC DNA]</scope>
    <source>
        <strain evidence="3 4">YSFL</strain>
    </source>
</reference>
<evidence type="ECO:0000256" key="2">
    <source>
        <dbReference type="SAM" id="SignalP"/>
    </source>
</evidence>
<evidence type="ECO:0008006" key="5">
    <source>
        <dbReference type="Google" id="ProtNLM"/>
    </source>
</evidence>
<name>A0A423V9Y9_CYTCH</name>
<feature type="chain" id="PRO_5019317046" description="Extracellular membrane protein CFEM domain-containing protein" evidence="2">
    <location>
        <begin position="19"/>
        <end position="99"/>
    </location>
</feature>
<dbReference type="Proteomes" id="UP000284375">
    <property type="component" value="Unassembled WGS sequence"/>
</dbReference>
<accession>A0A423V9Y9</accession>
<dbReference type="AlphaFoldDB" id="A0A423V9Y9"/>
<sequence>MKSTLVLIASALWALTVAHPRPAPSPEFDHLRPRVNENGTDITTADEPIPVFMLPCECPAPICNTRMNAKSVCECKASAAQACYIKSAGGCAMPKVDAC</sequence>
<dbReference type="EMBL" id="LJZO01000077">
    <property type="protein sequence ID" value="ROV87722.1"/>
    <property type="molecule type" value="Genomic_DNA"/>
</dbReference>